<organism evidence="2 3">
    <name type="scientific">Ceraceosorus bombacis</name>
    <dbReference type="NCBI Taxonomy" id="401625"/>
    <lineage>
        <taxon>Eukaryota</taxon>
        <taxon>Fungi</taxon>
        <taxon>Dikarya</taxon>
        <taxon>Basidiomycota</taxon>
        <taxon>Ustilaginomycotina</taxon>
        <taxon>Exobasidiomycetes</taxon>
        <taxon>Ceraceosorales</taxon>
        <taxon>Ceraceosoraceae</taxon>
        <taxon>Ceraceosorus</taxon>
    </lineage>
</organism>
<evidence type="ECO:0000313" key="2">
    <source>
        <dbReference type="EMBL" id="CEH19037.1"/>
    </source>
</evidence>
<dbReference type="Proteomes" id="UP000054845">
    <property type="component" value="Unassembled WGS sequence"/>
</dbReference>
<name>A0A0P1BRN3_9BASI</name>
<evidence type="ECO:0000256" key="1">
    <source>
        <dbReference type="SAM" id="MobiDB-lite"/>
    </source>
</evidence>
<accession>A0A0P1BRN3</accession>
<evidence type="ECO:0000313" key="3">
    <source>
        <dbReference type="Proteomes" id="UP000054845"/>
    </source>
</evidence>
<feature type="compositionally biased region" description="Polar residues" evidence="1">
    <location>
        <begin position="195"/>
        <end position="205"/>
    </location>
</feature>
<dbReference type="AlphaFoldDB" id="A0A0P1BRN3"/>
<feature type="region of interest" description="Disordered" evidence="1">
    <location>
        <begin position="159"/>
        <end position="205"/>
    </location>
</feature>
<protein>
    <submittedName>
        <fullName evidence="2">Uncharacterized protein</fullName>
    </submittedName>
</protein>
<proteinExistence type="predicted"/>
<reference evidence="2 3" key="1">
    <citation type="submission" date="2014-09" db="EMBL/GenBank/DDBJ databases">
        <authorList>
            <person name="Magalhaes I.L.F."/>
            <person name="Oliveira U."/>
            <person name="Santos F.R."/>
            <person name="Vidigal T.H.D.A."/>
            <person name="Brescovit A.D."/>
            <person name="Santos A.J."/>
        </authorList>
    </citation>
    <scope>NUCLEOTIDE SEQUENCE [LARGE SCALE GENOMIC DNA]</scope>
</reference>
<dbReference type="EMBL" id="CCYA01000276">
    <property type="protein sequence ID" value="CEH19037.1"/>
    <property type="molecule type" value="Genomic_DNA"/>
</dbReference>
<keyword evidence="3" id="KW-1185">Reference proteome</keyword>
<sequence length="205" mass="22482">MAAQTCALTRDSKAKWQLGLDFAASARGEAQLEKLRALHKEHARAEARVCNAMAYNSASDRRWEWSRAQQASAIWAAAALIQDLHAQTRLTGLQLPDLQDFPLREHKTRHLALSSQMMMDFLEELQVNAPEAVQAAVGKTNQSWGSAIAVARQVGSLAETPEQPSGWAKRSRRGHRGSLWVSDNSPRLVDRIQSAGPSSAGNTFG</sequence>